<protein>
    <submittedName>
        <fullName evidence="1">Uncharacterized protein</fullName>
    </submittedName>
</protein>
<sequence>MAHFNFIYLSFAQRLLRYDYSHSYAPLYISRFPYFPQICRYRGGTCLGLGKINNTLPSLSAQYLSAISSGAVHNAKYENY</sequence>
<keyword evidence="2" id="KW-1185">Reference proteome</keyword>
<evidence type="ECO:0000313" key="1">
    <source>
        <dbReference type="EnsemblMetazoa" id="AQUA015087-PA"/>
    </source>
</evidence>
<name>A0A182XTE5_ANOQN</name>
<dbReference type="EnsemblMetazoa" id="AQUA015087-RA">
    <property type="protein sequence ID" value="AQUA015087-PA"/>
    <property type="gene ID" value="AQUA015087"/>
</dbReference>
<dbReference type="VEuPathDB" id="VectorBase:AQUA015087"/>
<reference evidence="1" key="1">
    <citation type="submission" date="2020-05" db="UniProtKB">
        <authorList>
            <consortium name="EnsemblMetazoa"/>
        </authorList>
    </citation>
    <scope>IDENTIFICATION</scope>
    <source>
        <strain evidence="1">SANGQUA</strain>
    </source>
</reference>
<evidence type="ECO:0000313" key="2">
    <source>
        <dbReference type="Proteomes" id="UP000076407"/>
    </source>
</evidence>
<dbReference type="Proteomes" id="UP000076407">
    <property type="component" value="Unassembled WGS sequence"/>
</dbReference>
<dbReference type="AlphaFoldDB" id="A0A182XTE5"/>
<accession>A0A182XTE5</accession>
<proteinExistence type="predicted"/>
<organism evidence="1 2">
    <name type="scientific">Anopheles quadriannulatus</name>
    <name type="common">Mosquito</name>
    <dbReference type="NCBI Taxonomy" id="34691"/>
    <lineage>
        <taxon>Eukaryota</taxon>
        <taxon>Metazoa</taxon>
        <taxon>Ecdysozoa</taxon>
        <taxon>Arthropoda</taxon>
        <taxon>Hexapoda</taxon>
        <taxon>Insecta</taxon>
        <taxon>Pterygota</taxon>
        <taxon>Neoptera</taxon>
        <taxon>Endopterygota</taxon>
        <taxon>Diptera</taxon>
        <taxon>Nematocera</taxon>
        <taxon>Culicoidea</taxon>
        <taxon>Culicidae</taxon>
        <taxon>Anophelinae</taxon>
        <taxon>Anopheles</taxon>
    </lineage>
</organism>